<name>A0A8S2ZF20_9BILA</name>
<dbReference type="Proteomes" id="UP000681720">
    <property type="component" value="Unassembled WGS sequence"/>
</dbReference>
<evidence type="ECO:0000313" key="1">
    <source>
        <dbReference type="EMBL" id="CAF4618710.1"/>
    </source>
</evidence>
<reference evidence="1" key="1">
    <citation type="submission" date="2021-02" db="EMBL/GenBank/DDBJ databases">
        <authorList>
            <person name="Nowell W R."/>
        </authorList>
    </citation>
    <scope>NUCLEOTIDE SEQUENCE</scope>
</reference>
<sequence length="61" mass="7104">ILDIGITILCDDDGKFQISHWPPLPIEDSVAILDILERPTFTMEEILSRTIYARCQRRFEV</sequence>
<dbReference type="EMBL" id="CAJOBJ010178345">
    <property type="protein sequence ID" value="CAF4908861.1"/>
    <property type="molecule type" value="Genomic_DNA"/>
</dbReference>
<protein>
    <submittedName>
        <fullName evidence="1">Uncharacterized protein</fullName>
    </submittedName>
</protein>
<feature type="non-terminal residue" evidence="1">
    <location>
        <position position="1"/>
    </location>
</feature>
<gene>
    <name evidence="2" type="ORF">BYL167_LOCUS49075</name>
    <name evidence="3" type="ORF">GIL414_LOCUS52217</name>
    <name evidence="1" type="ORF">SMN809_LOCUS39792</name>
</gene>
<dbReference type="EMBL" id="CAJOBI010107697">
    <property type="protein sequence ID" value="CAF4618710.1"/>
    <property type="molecule type" value="Genomic_DNA"/>
</dbReference>
<evidence type="ECO:0000313" key="3">
    <source>
        <dbReference type="EMBL" id="CAF4908861.1"/>
    </source>
</evidence>
<organism evidence="1 4">
    <name type="scientific">Rotaria magnacalcarata</name>
    <dbReference type="NCBI Taxonomy" id="392030"/>
    <lineage>
        <taxon>Eukaryota</taxon>
        <taxon>Metazoa</taxon>
        <taxon>Spiralia</taxon>
        <taxon>Gnathifera</taxon>
        <taxon>Rotifera</taxon>
        <taxon>Eurotatoria</taxon>
        <taxon>Bdelloidea</taxon>
        <taxon>Philodinida</taxon>
        <taxon>Philodinidae</taxon>
        <taxon>Rotaria</taxon>
    </lineage>
</organism>
<dbReference type="Proteomes" id="UP000676336">
    <property type="component" value="Unassembled WGS sequence"/>
</dbReference>
<dbReference type="AlphaFoldDB" id="A0A8S2ZF20"/>
<feature type="non-terminal residue" evidence="1">
    <location>
        <position position="61"/>
    </location>
</feature>
<comment type="caution">
    <text evidence="1">The sequence shown here is derived from an EMBL/GenBank/DDBJ whole genome shotgun (WGS) entry which is preliminary data.</text>
</comment>
<proteinExistence type="predicted"/>
<evidence type="ECO:0000313" key="4">
    <source>
        <dbReference type="Proteomes" id="UP000676336"/>
    </source>
</evidence>
<dbReference type="EMBL" id="CAJOBH010145105">
    <property type="protein sequence ID" value="CAF4822911.1"/>
    <property type="molecule type" value="Genomic_DNA"/>
</dbReference>
<accession>A0A8S2ZF20</accession>
<dbReference type="Proteomes" id="UP000681967">
    <property type="component" value="Unassembled WGS sequence"/>
</dbReference>
<evidence type="ECO:0000313" key="2">
    <source>
        <dbReference type="EMBL" id="CAF4822911.1"/>
    </source>
</evidence>